<name>A0A841N0T4_9BACT</name>
<dbReference type="Gene3D" id="1.10.10.10">
    <property type="entry name" value="Winged helix-like DNA-binding domain superfamily/Winged helix DNA-binding domain"/>
    <property type="match status" value="1"/>
</dbReference>
<keyword evidence="2" id="KW-1185">Reference proteome</keyword>
<proteinExistence type="predicted"/>
<dbReference type="RefSeq" id="WP_184497159.1">
    <property type="nucleotide sequence ID" value="NZ_JACIJO010000003.1"/>
</dbReference>
<organism evidence="1 2">
    <name type="scientific">Algoriphagus iocasae</name>
    <dbReference type="NCBI Taxonomy" id="1836499"/>
    <lineage>
        <taxon>Bacteria</taxon>
        <taxon>Pseudomonadati</taxon>
        <taxon>Bacteroidota</taxon>
        <taxon>Cytophagia</taxon>
        <taxon>Cytophagales</taxon>
        <taxon>Cyclobacteriaceae</taxon>
        <taxon>Algoriphagus</taxon>
    </lineage>
</organism>
<dbReference type="EMBL" id="JACIJO010000003">
    <property type="protein sequence ID" value="MBB6328295.1"/>
    <property type="molecule type" value="Genomic_DNA"/>
</dbReference>
<gene>
    <name evidence="1" type="ORF">FHS59_003938</name>
</gene>
<reference evidence="1 2" key="1">
    <citation type="submission" date="2020-08" db="EMBL/GenBank/DDBJ databases">
        <title>Genomic Encyclopedia of Type Strains, Phase IV (KMG-IV): sequencing the most valuable type-strain genomes for metagenomic binning, comparative biology and taxonomic classification.</title>
        <authorList>
            <person name="Goeker M."/>
        </authorList>
    </citation>
    <scope>NUCLEOTIDE SEQUENCE [LARGE SCALE GENOMIC DNA]</scope>
    <source>
        <strain evidence="1 2">DSM 102044</strain>
    </source>
</reference>
<comment type="caution">
    <text evidence="1">The sequence shown here is derived from an EMBL/GenBank/DDBJ whole genome shotgun (WGS) entry which is preliminary data.</text>
</comment>
<protein>
    <submittedName>
        <fullName evidence="1">Small-conductance mechanosensitive channel</fullName>
    </submittedName>
</protein>
<sequence>MDILKTALLEMCRKNKKAFFYPEDILKIMFPEDWDQFLPELKSLLEELLQEGEIVLKSKDPKIQFSELSNYSFKIKCNTKP</sequence>
<dbReference type="AlphaFoldDB" id="A0A841N0T4"/>
<dbReference type="Proteomes" id="UP000588604">
    <property type="component" value="Unassembled WGS sequence"/>
</dbReference>
<dbReference type="InterPro" id="IPR036388">
    <property type="entry name" value="WH-like_DNA-bd_sf"/>
</dbReference>
<accession>A0A841N0T4</accession>
<evidence type="ECO:0000313" key="2">
    <source>
        <dbReference type="Proteomes" id="UP000588604"/>
    </source>
</evidence>
<evidence type="ECO:0000313" key="1">
    <source>
        <dbReference type="EMBL" id="MBB6328295.1"/>
    </source>
</evidence>